<dbReference type="Pfam" id="PF01648">
    <property type="entry name" value="ACPS"/>
    <property type="match status" value="1"/>
</dbReference>
<reference evidence="3 4" key="1">
    <citation type="submission" date="2019-03" db="EMBL/GenBank/DDBJ databases">
        <title>Genomic Encyclopedia of Archaeal and Bacterial Type Strains, Phase II (KMG-II): from individual species to whole genera.</title>
        <authorList>
            <person name="Goeker M."/>
        </authorList>
    </citation>
    <scope>NUCLEOTIDE SEQUENCE [LARGE SCALE GENOMIC DNA]</scope>
    <source>
        <strain evidence="3 4">DSM 19035</strain>
    </source>
</reference>
<dbReference type="OrthoDB" id="663853at2"/>
<gene>
    <name evidence="3" type="ORF">ATK78_4453</name>
</gene>
<name>A0A4R6SPC5_9SPHI</name>
<dbReference type="Gene3D" id="3.90.470.20">
    <property type="entry name" value="4'-phosphopantetheinyl transferase domain"/>
    <property type="match status" value="1"/>
</dbReference>
<keyword evidence="4" id="KW-1185">Reference proteome</keyword>
<keyword evidence="1 3" id="KW-0808">Transferase</keyword>
<dbReference type="SUPFAM" id="SSF56214">
    <property type="entry name" value="4'-phosphopantetheinyl transferase"/>
    <property type="match status" value="1"/>
</dbReference>
<dbReference type="InterPro" id="IPR008278">
    <property type="entry name" value="4-PPantetheinyl_Trfase_dom"/>
</dbReference>
<dbReference type="InterPro" id="IPR037143">
    <property type="entry name" value="4-PPantetheinyl_Trfase_dom_sf"/>
</dbReference>
<evidence type="ECO:0000256" key="1">
    <source>
        <dbReference type="ARBA" id="ARBA00022679"/>
    </source>
</evidence>
<evidence type="ECO:0000313" key="4">
    <source>
        <dbReference type="Proteomes" id="UP000295620"/>
    </source>
</evidence>
<feature type="domain" description="4'-phosphopantetheinyl transferase" evidence="2">
    <location>
        <begin position="2"/>
        <end position="74"/>
    </location>
</feature>
<organism evidence="3 4">
    <name type="scientific">Pedobacter metabolipauper</name>
    <dbReference type="NCBI Taxonomy" id="425513"/>
    <lineage>
        <taxon>Bacteria</taxon>
        <taxon>Pseudomonadati</taxon>
        <taxon>Bacteroidota</taxon>
        <taxon>Sphingobacteriia</taxon>
        <taxon>Sphingobacteriales</taxon>
        <taxon>Sphingobacteriaceae</taxon>
        <taxon>Pedobacter</taxon>
    </lineage>
</organism>
<dbReference type="Proteomes" id="UP000295620">
    <property type="component" value="Unassembled WGS sequence"/>
</dbReference>
<accession>A0A4R6SPC5</accession>
<evidence type="ECO:0000313" key="3">
    <source>
        <dbReference type="EMBL" id="TDQ06383.1"/>
    </source>
</evidence>
<dbReference type="EMBL" id="SNYC01000009">
    <property type="protein sequence ID" value="TDQ06383.1"/>
    <property type="molecule type" value="Genomic_DNA"/>
</dbReference>
<comment type="caution">
    <text evidence="3">The sequence shown here is derived from an EMBL/GenBank/DDBJ whole genome shotgun (WGS) entry which is preliminary data.</text>
</comment>
<sequence length="154" mass="17685">MIGNDIVDLNQALKDSDWNRKDYLKKIFTAEEQFMISSGTCSNLLVWLLWTMKESAYKVHARKFKLREFAPLKISCRNLIVHEHHAIGEVNYDEELYYTSSTLQTDYIHTLAAIDQTDLTLAKVMISAYDTSDYRSTGPASVSHHGKYLALAYL</sequence>
<dbReference type="AlphaFoldDB" id="A0A4R6SPC5"/>
<dbReference type="GO" id="GO:0000287">
    <property type="term" value="F:magnesium ion binding"/>
    <property type="evidence" value="ECO:0007669"/>
    <property type="project" value="InterPro"/>
</dbReference>
<protein>
    <submittedName>
        <fullName evidence="3">4'-phosphopantetheinyl transferase superfamily protein</fullName>
    </submittedName>
</protein>
<dbReference type="GO" id="GO:0008897">
    <property type="term" value="F:holo-[acyl-carrier-protein] synthase activity"/>
    <property type="evidence" value="ECO:0007669"/>
    <property type="project" value="InterPro"/>
</dbReference>
<dbReference type="RefSeq" id="WP_133578241.1">
    <property type="nucleotide sequence ID" value="NZ_SNYC01000009.1"/>
</dbReference>
<evidence type="ECO:0000259" key="2">
    <source>
        <dbReference type="Pfam" id="PF01648"/>
    </source>
</evidence>
<proteinExistence type="predicted"/>